<keyword evidence="4" id="KW-0812">Transmembrane</keyword>
<feature type="domain" description="Bacterial surface antigen (D15)" evidence="6">
    <location>
        <begin position="166"/>
        <end position="503"/>
    </location>
</feature>
<evidence type="ECO:0000259" key="6">
    <source>
        <dbReference type="Pfam" id="PF01103"/>
    </source>
</evidence>
<dbReference type="OrthoDB" id="1724197at2759"/>
<evidence type="ECO:0000313" key="8">
    <source>
        <dbReference type="Proteomes" id="UP000242525"/>
    </source>
</evidence>
<dbReference type="EMBL" id="CCBN010000008">
    <property type="protein sequence ID" value="CDO54653.1"/>
    <property type="molecule type" value="Genomic_DNA"/>
</dbReference>
<dbReference type="AlphaFoldDB" id="A0A0J9XBU5"/>
<comment type="similarity">
    <text evidence="2">Belongs to the SAM50/omp85 family.</text>
</comment>
<keyword evidence="3" id="KW-1134">Transmembrane beta strand</keyword>
<evidence type="ECO:0000256" key="4">
    <source>
        <dbReference type="ARBA" id="ARBA00022692"/>
    </source>
</evidence>
<comment type="subcellular location">
    <subcellularLocation>
        <location evidence="1">Mitochondrion outer membrane</location>
        <topology evidence="1">Multi-pass membrane protein</topology>
    </subcellularLocation>
</comment>
<evidence type="ECO:0000313" key="7">
    <source>
        <dbReference type="EMBL" id="CDO54653.1"/>
    </source>
</evidence>
<dbReference type="InterPro" id="IPR000184">
    <property type="entry name" value="Bac_surfAg_D15"/>
</dbReference>
<dbReference type="PANTHER" id="PTHR12815:SF18">
    <property type="entry name" value="SORTING AND ASSEMBLY MACHINERY COMPONENT 50 HOMOLOG"/>
    <property type="match status" value="1"/>
</dbReference>
<evidence type="ECO:0000256" key="3">
    <source>
        <dbReference type="ARBA" id="ARBA00022452"/>
    </source>
</evidence>
<evidence type="ECO:0000256" key="5">
    <source>
        <dbReference type="ARBA" id="ARBA00023136"/>
    </source>
</evidence>
<dbReference type="GO" id="GO:0005741">
    <property type="term" value="C:mitochondrial outer membrane"/>
    <property type="evidence" value="ECO:0007669"/>
    <property type="project" value="UniProtKB-SubCell"/>
</dbReference>
<gene>
    <name evidence="7" type="ORF">BN980_GECA08s02573g</name>
</gene>
<accession>A0A0J9XBU5</accession>
<protein>
    <submittedName>
        <fullName evidence="7">Similar to Saccharomyces cerevisiae YNL026W SAM50 Essential component of the Sorting and Assembly Machinery (SAM or TOB complex) of the mitochondrial outer membrane</fullName>
    </submittedName>
</protein>
<dbReference type="Proteomes" id="UP000242525">
    <property type="component" value="Unassembled WGS sequence"/>
</dbReference>
<keyword evidence="8" id="KW-1185">Reference proteome</keyword>
<keyword evidence="5" id="KW-0472">Membrane</keyword>
<organism evidence="7 8">
    <name type="scientific">Geotrichum candidum</name>
    <name type="common">Oospora lactis</name>
    <name type="synonym">Dipodascus geotrichum</name>
    <dbReference type="NCBI Taxonomy" id="1173061"/>
    <lineage>
        <taxon>Eukaryota</taxon>
        <taxon>Fungi</taxon>
        <taxon>Dikarya</taxon>
        <taxon>Ascomycota</taxon>
        <taxon>Saccharomycotina</taxon>
        <taxon>Dipodascomycetes</taxon>
        <taxon>Dipodascales</taxon>
        <taxon>Dipodascaceae</taxon>
        <taxon>Geotrichum</taxon>
    </lineage>
</organism>
<dbReference type="STRING" id="1173061.A0A0J9XBU5"/>
<evidence type="ECO:0000256" key="2">
    <source>
        <dbReference type="ARBA" id="ARBA00010913"/>
    </source>
</evidence>
<comment type="caution">
    <text evidence="7">The sequence shown here is derived from an EMBL/GenBank/DDBJ whole genome shotgun (WGS) entry which is preliminary data.</text>
</comment>
<evidence type="ECO:0000256" key="1">
    <source>
        <dbReference type="ARBA" id="ARBA00004374"/>
    </source>
</evidence>
<proteinExistence type="inferred from homology"/>
<name>A0A0J9XBU5_GEOCN</name>
<dbReference type="Gene3D" id="2.40.160.50">
    <property type="entry name" value="membrane protein fhac: a member of the omp85/tpsb transporter family"/>
    <property type="match status" value="1"/>
</dbReference>
<dbReference type="InterPro" id="IPR039910">
    <property type="entry name" value="D15-like"/>
</dbReference>
<reference evidence="7" key="1">
    <citation type="submission" date="2014-03" db="EMBL/GenBank/DDBJ databases">
        <authorList>
            <person name="Casaregola S."/>
        </authorList>
    </citation>
    <scope>NUCLEOTIDE SEQUENCE [LARGE SCALE GENOMIC DNA]</scope>
    <source>
        <strain evidence="7">CLIB 918</strain>
    </source>
</reference>
<dbReference type="GO" id="GO:0045040">
    <property type="term" value="P:protein insertion into mitochondrial outer membrane"/>
    <property type="evidence" value="ECO:0007669"/>
    <property type="project" value="TreeGrafter"/>
</dbReference>
<dbReference type="Pfam" id="PF01103">
    <property type="entry name" value="Omp85"/>
    <property type="match status" value="1"/>
</dbReference>
<dbReference type="PANTHER" id="PTHR12815">
    <property type="entry name" value="SORTING AND ASSEMBLY MACHINERY SAMM50 PROTEIN FAMILY MEMBER"/>
    <property type="match status" value="1"/>
</dbReference>
<sequence length="507" mass="53115">MSVPFGEELTSLDDIVYSSYSRNDISKLVEQNQSLPVTVQSLEVTGANAVRTSFLKAQVAPIVDGAHTLPSLLEALGESASRLQRFGIFDQAKFSLDLADPLFSNVDAAADTSAQPAATTGAAKLGTPLDIKALLSVNRTNKTPISLRTVIQDDVAGVVANGALTNIFGGAESLTVQAAIDTKPRALSSYTANFATPLNGSPDFQAHLSAFNQTKDVAPYAPYSVQLKGVSAKVISASPRFPGSAVEVGVEGVERTVAAADAAEQSPANVKTSVFARFAVDRRNNKVYPSDGYLIEGQTELAGVVGNTEKLVKSDVAFLKTAAAASYAKSLDPGRDRLVFNLHLGTGLLWNYPRGGNVASNILDRFYLGGKASGPQALLYGYQYNGLGPKDGQTALGGDAYTLGSVSFLGKLPRLSGSLSPLRFLVFFSGGSLIPAVTDAASGGAPSLVDTLKQLRATAASTSAGAGLVYRSQQAQLELVYAVPLNSKPEDFVRRGLQFNVGLELDL</sequence>